<name>A0ACB9PY10_BAUVA</name>
<organism evidence="1 2">
    <name type="scientific">Bauhinia variegata</name>
    <name type="common">Purple orchid tree</name>
    <name type="synonym">Phanera variegata</name>
    <dbReference type="NCBI Taxonomy" id="167791"/>
    <lineage>
        <taxon>Eukaryota</taxon>
        <taxon>Viridiplantae</taxon>
        <taxon>Streptophyta</taxon>
        <taxon>Embryophyta</taxon>
        <taxon>Tracheophyta</taxon>
        <taxon>Spermatophyta</taxon>
        <taxon>Magnoliopsida</taxon>
        <taxon>eudicotyledons</taxon>
        <taxon>Gunneridae</taxon>
        <taxon>Pentapetalae</taxon>
        <taxon>rosids</taxon>
        <taxon>fabids</taxon>
        <taxon>Fabales</taxon>
        <taxon>Fabaceae</taxon>
        <taxon>Cercidoideae</taxon>
        <taxon>Cercideae</taxon>
        <taxon>Bauhiniinae</taxon>
        <taxon>Bauhinia</taxon>
    </lineage>
</organism>
<comment type="caution">
    <text evidence="1">The sequence shown here is derived from an EMBL/GenBank/DDBJ whole genome shotgun (WGS) entry which is preliminary data.</text>
</comment>
<evidence type="ECO:0000313" key="1">
    <source>
        <dbReference type="EMBL" id="KAI4352789.1"/>
    </source>
</evidence>
<reference evidence="1 2" key="1">
    <citation type="journal article" date="2022" name="DNA Res.">
        <title>Chromosomal-level genome assembly of the orchid tree Bauhinia variegata (Leguminosae; Cercidoideae) supports the allotetraploid origin hypothesis of Bauhinia.</title>
        <authorList>
            <person name="Zhong Y."/>
            <person name="Chen Y."/>
            <person name="Zheng D."/>
            <person name="Pang J."/>
            <person name="Liu Y."/>
            <person name="Luo S."/>
            <person name="Meng S."/>
            <person name="Qian L."/>
            <person name="Wei D."/>
            <person name="Dai S."/>
            <person name="Zhou R."/>
        </authorList>
    </citation>
    <scope>NUCLEOTIDE SEQUENCE [LARGE SCALE GENOMIC DNA]</scope>
    <source>
        <strain evidence="1">BV-YZ2020</strain>
    </source>
</reference>
<gene>
    <name evidence="1" type="ORF">L6164_007009</name>
</gene>
<accession>A0ACB9PY10</accession>
<evidence type="ECO:0000313" key="2">
    <source>
        <dbReference type="Proteomes" id="UP000828941"/>
    </source>
</evidence>
<keyword evidence="2" id="KW-1185">Reference proteome</keyword>
<dbReference type="EMBL" id="CM039428">
    <property type="protein sequence ID" value="KAI4352789.1"/>
    <property type="molecule type" value="Genomic_DNA"/>
</dbReference>
<sequence>MTRHTKLQNLPVIILKEHPISLKQYLKEGDGPSVSIRSKRRELTQKADLTEISSNVPVTGVFLVFWC</sequence>
<protein>
    <submittedName>
        <fullName evidence="1">Uncharacterized protein</fullName>
    </submittedName>
</protein>
<proteinExistence type="predicted"/>
<dbReference type="Proteomes" id="UP000828941">
    <property type="component" value="Chromosome 3"/>
</dbReference>